<sequence length="422" mass="45436">MREAMSKQAMLDAIEAEREVLIGFLQEFVRAASPNPPGDTRAAAAVIQGFLSARGVPNELLGPQESMPNVVSECEGGRAGPRLVYNGHMDVFPVGDGHGWTRDPWSGDIEEGRLHGRGTCDMKTGTAASVIAYAYLYARRAQLAGSVALTAVSDEETGGRWGTRWLLENDTRWRGDCVLNGEPSSLDTIRFSEKGTLRLKFEVLAAGAHGAYVHRSESPTRIAAALIGRLAEVEAIEPSLPAALKAHLQREDVRRALDVAMGEGAADVVTCTTLNVGMLNGGLKINMIPDRCVFEVDIRLPVGTEPDVVLARLEGILAEFPQASMEVQQWHSTPPNVCAHDHPMVDFIADNAQAIVGRRPVAVPSIGSTDCRYWRRSGVPAYVYGPAPGRMAMSNESVDLDEFIAVAKVHAAAGWDYLNGAA</sequence>
<dbReference type="GO" id="GO:0046872">
    <property type="term" value="F:metal ion binding"/>
    <property type="evidence" value="ECO:0007669"/>
    <property type="project" value="UniProtKB-KW"/>
</dbReference>
<dbReference type="InterPro" id="IPR002933">
    <property type="entry name" value="Peptidase_M20"/>
</dbReference>
<dbReference type="Proteomes" id="UP000008035">
    <property type="component" value="Chromosome"/>
</dbReference>
<keyword evidence="2" id="KW-0378">Hydrolase</keyword>
<dbReference type="GO" id="GO:0016787">
    <property type="term" value="F:hydrolase activity"/>
    <property type="evidence" value="ECO:0007669"/>
    <property type="project" value="UniProtKB-KW"/>
</dbReference>
<protein>
    <submittedName>
        <fullName evidence="4">Peptidase</fullName>
    </submittedName>
</protein>
<evidence type="ECO:0000256" key="1">
    <source>
        <dbReference type="ARBA" id="ARBA00022723"/>
    </source>
</evidence>
<dbReference type="CDD" id="cd08011">
    <property type="entry name" value="M20_ArgE_DapE-like"/>
    <property type="match status" value="1"/>
</dbReference>
<dbReference type="Gene3D" id="3.30.70.360">
    <property type="match status" value="1"/>
</dbReference>
<dbReference type="Pfam" id="PF07687">
    <property type="entry name" value="M20_dimer"/>
    <property type="match status" value="1"/>
</dbReference>
<keyword evidence="1" id="KW-0479">Metal-binding</keyword>
<evidence type="ECO:0000256" key="2">
    <source>
        <dbReference type="ARBA" id="ARBA00022801"/>
    </source>
</evidence>
<name>K0MFP2_BORPB</name>
<evidence type="ECO:0000313" key="5">
    <source>
        <dbReference type="Proteomes" id="UP000008035"/>
    </source>
</evidence>
<accession>K0MFP2</accession>
<dbReference type="EMBL" id="HE965803">
    <property type="protein sequence ID" value="CCJ49608.1"/>
    <property type="molecule type" value="Genomic_DNA"/>
</dbReference>
<evidence type="ECO:0000313" key="4">
    <source>
        <dbReference type="EMBL" id="CCJ49608.1"/>
    </source>
</evidence>
<dbReference type="AlphaFoldDB" id="K0MFP2"/>
<reference evidence="4 5" key="1">
    <citation type="journal article" date="2012" name="BMC Genomics">
        <title>Comparative genomics of the classical Bordetella subspecies: the evolution and exchange of virulence-associated diversity amongst closely related pathogens.</title>
        <authorList>
            <person name="Park J."/>
            <person name="Zhang Y."/>
            <person name="Buboltz A.M."/>
            <person name="Zhang X."/>
            <person name="Schuster S.C."/>
            <person name="Ahuja U."/>
            <person name="Liu M."/>
            <person name="Miller J.F."/>
            <person name="Sebaihia M."/>
            <person name="Bentley S.D."/>
            <person name="Parkhill J."/>
            <person name="Harvill E.T."/>
        </authorList>
    </citation>
    <scope>NUCLEOTIDE SEQUENCE [LARGE SCALE GENOMIC DNA]</scope>
    <source>
        <strain evidence="4 5">Bpp5</strain>
    </source>
</reference>
<feature type="domain" description="Peptidase M20 dimerisation" evidence="3">
    <location>
        <begin position="192"/>
        <end position="319"/>
    </location>
</feature>
<dbReference type="InterPro" id="IPR050072">
    <property type="entry name" value="Peptidase_M20A"/>
</dbReference>
<dbReference type="KEGG" id="bpar:BN117_2275"/>
<dbReference type="PANTHER" id="PTHR43808">
    <property type="entry name" value="ACETYLORNITHINE DEACETYLASE"/>
    <property type="match status" value="1"/>
</dbReference>
<dbReference type="HOGENOM" id="CLU_021802_2_3_4"/>
<dbReference type="SUPFAM" id="SSF55031">
    <property type="entry name" value="Bacterial exopeptidase dimerisation domain"/>
    <property type="match status" value="1"/>
</dbReference>
<dbReference type="Gene3D" id="3.40.630.10">
    <property type="entry name" value="Zn peptidases"/>
    <property type="match status" value="1"/>
</dbReference>
<dbReference type="InterPro" id="IPR036264">
    <property type="entry name" value="Bact_exopeptidase_dim_dom"/>
</dbReference>
<organism evidence="4 5">
    <name type="scientific">Bordetella parapertussis (strain Bpp5)</name>
    <dbReference type="NCBI Taxonomy" id="1208660"/>
    <lineage>
        <taxon>Bacteria</taxon>
        <taxon>Pseudomonadati</taxon>
        <taxon>Pseudomonadota</taxon>
        <taxon>Betaproteobacteria</taxon>
        <taxon>Burkholderiales</taxon>
        <taxon>Alcaligenaceae</taxon>
        <taxon>Bordetella</taxon>
    </lineage>
</organism>
<dbReference type="InterPro" id="IPR011650">
    <property type="entry name" value="Peptidase_M20_dimer"/>
</dbReference>
<evidence type="ECO:0000259" key="3">
    <source>
        <dbReference type="Pfam" id="PF07687"/>
    </source>
</evidence>
<dbReference type="PANTHER" id="PTHR43808:SF32">
    <property type="entry name" value="ARGE_DAPE-RELATED DEACYLASE"/>
    <property type="match status" value="1"/>
</dbReference>
<gene>
    <name evidence="4" type="ordered locus">BN117_2275</name>
</gene>
<proteinExistence type="predicted"/>
<dbReference type="Pfam" id="PF01546">
    <property type="entry name" value="Peptidase_M20"/>
    <property type="match status" value="1"/>
</dbReference>
<dbReference type="SUPFAM" id="SSF53187">
    <property type="entry name" value="Zn-dependent exopeptidases"/>
    <property type="match status" value="1"/>
</dbReference>